<organism evidence="2 3">
    <name type="scientific">Aestuariispira insulae</name>
    <dbReference type="NCBI Taxonomy" id="1461337"/>
    <lineage>
        <taxon>Bacteria</taxon>
        <taxon>Pseudomonadati</taxon>
        <taxon>Pseudomonadota</taxon>
        <taxon>Alphaproteobacteria</taxon>
        <taxon>Rhodospirillales</taxon>
        <taxon>Kiloniellaceae</taxon>
        <taxon>Aestuariispira</taxon>
    </lineage>
</organism>
<dbReference type="Proteomes" id="UP000256845">
    <property type="component" value="Unassembled WGS sequence"/>
</dbReference>
<evidence type="ECO:0000256" key="1">
    <source>
        <dbReference type="SAM" id="MobiDB-lite"/>
    </source>
</evidence>
<dbReference type="RefSeq" id="WP_115936151.1">
    <property type="nucleotide sequence ID" value="NZ_QRDW01000003.1"/>
</dbReference>
<proteinExistence type="predicted"/>
<evidence type="ECO:0008006" key="4">
    <source>
        <dbReference type="Google" id="ProtNLM"/>
    </source>
</evidence>
<comment type="caution">
    <text evidence="2">The sequence shown here is derived from an EMBL/GenBank/DDBJ whole genome shotgun (WGS) entry which is preliminary data.</text>
</comment>
<gene>
    <name evidence="2" type="ORF">DFP90_10338</name>
</gene>
<sequence>MPLSPAAKRHHIHTRQVEVTGYIREDGLWDIEGHMTDVKSYGFENSHRGVIEPGEPIHNMWLRVTFDDTLTIRDAEASTDHAPYNICSDINPAYKKLIGLQVKPGFTQATRKVLGGTAGCTHLTELLGPIATTAFQTVFASQKHGKSLIGQTLPEPDPDKPRRRPGHLNTCHALTLDGPVVKEAWSEWYEEPKENAE</sequence>
<protein>
    <recommendedName>
        <fullName evidence="4">DUF2889 family protein</fullName>
    </recommendedName>
</protein>
<dbReference type="EMBL" id="QRDW01000003">
    <property type="protein sequence ID" value="RED51240.1"/>
    <property type="molecule type" value="Genomic_DNA"/>
</dbReference>
<dbReference type="OrthoDB" id="6862397at2"/>
<name>A0A3D9HP23_9PROT</name>
<keyword evidence="3" id="KW-1185">Reference proteome</keyword>
<feature type="region of interest" description="Disordered" evidence="1">
    <location>
        <begin position="146"/>
        <end position="169"/>
    </location>
</feature>
<dbReference type="AlphaFoldDB" id="A0A3D9HP23"/>
<evidence type="ECO:0000313" key="2">
    <source>
        <dbReference type="EMBL" id="RED51240.1"/>
    </source>
</evidence>
<dbReference type="Pfam" id="PF11136">
    <property type="entry name" value="DUF2889"/>
    <property type="match status" value="1"/>
</dbReference>
<accession>A0A3D9HP23</accession>
<dbReference type="InterPro" id="IPR021312">
    <property type="entry name" value="DUF2889"/>
</dbReference>
<reference evidence="2 3" key="1">
    <citation type="submission" date="2018-07" db="EMBL/GenBank/DDBJ databases">
        <title>Genomic Encyclopedia of Type Strains, Phase III (KMG-III): the genomes of soil and plant-associated and newly described type strains.</title>
        <authorList>
            <person name="Whitman W."/>
        </authorList>
    </citation>
    <scope>NUCLEOTIDE SEQUENCE [LARGE SCALE GENOMIC DNA]</scope>
    <source>
        <strain evidence="2 3">CECT 8488</strain>
    </source>
</reference>
<evidence type="ECO:0000313" key="3">
    <source>
        <dbReference type="Proteomes" id="UP000256845"/>
    </source>
</evidence>